<dbReference type="HOGENOM" id="CLU_053057_2_0_14"/>
<accession>W6A8Q1</accession>
<dbReference type="InterPro" id="IPR014721">
    <property type="entry name" value="Ribsml_uS5_D2-typ_fold_subgr"/>
</dbReference>
<dbReference type="GO" id="GO:0005524">
    <property type="term" value="F:ATP binding"/>
    <property type="evidence" value="ECO:0007669"/>
    <property type="project" value="UniProtKB-KW"/>
</dbReference>
<keyword evidence="4" id="KW-0067">ATP-binding</keyword>
<dbReference type="PANTHER" id="PTHR43527">
    <property type="entry name" value="4-DIPHOSPHOCYTIDYL-2-C-METHYL-D-ERYTHRITOL KINASE, CHLOROPLASTIC"/>
    <property type="match status" value="1"/>
</dbReference>
<evidence type="ECO:0000313" key="6">
    <source>
        <dbReference type="EMBL" id="AHI53397.1"/>
    </source>
</evidence>
<evidence type="ECO:0000256" key="1">
    <source>
        <dbReference type="ARBA" id="ARBA00022679"/>
    </source>
</evidence>
<reference evidence="6 7" key="1">
    <citation type="journal article" date="2014" name="Genome Biol. Evol.">
        <title>Molecular evolution of the substrate utilization strategies and putative virulence factors in mosquito-associated Spiroplasma species.</title>
        <authorList>
            <person name="Chang T.H."/>
            <person name="Lo W.S."/>
            <person name="Ku C."/>
            <person name="Chen L.L."/>
            <person name="Kuo C.H."/>
        </authorList>
    </citation>
    <scope>NUCLEOTIDE SEQUENCE [LARGE SCALE GENOMIC DNA]</scope>
    <source>
        <strain evidence="6">AES-1</strain>
    </source>
</reference>
<evidence type="ECO:0000259" key="5">
    <source>
        <dbReference type="Pfam" id="PF00288"/>
    </source>
</evidence>
<gene>
    <name evidence="6" type="primary">ispE</name>
    <name evidence="6" type="ORF">SCULI_v1c10570</name>
</gene>
<proteinExistence type="predicted"/>
<protein>
    <submittedName>
        <fullName evidence="6">4-diphosphocytidyl-2-C-methyl-D-erythritol kinase</fullName>
    </submittedName>
</protein>
<organism evidence="6 7">
    <name type="scientific">Spiroplasma culicicola AES-1</name>
    <dbReference type="NCBI Taxonomy" id="1276246"/>
    <lineage>
        <taxon>Bacteria</taxon>
        <taxon>Bacillati</taxon>
        <taxon>Mycoplasmatota</taxon>
        <taxon>Mollicutes</taxon>
        <taxon>Entomoplasmatales</taxon>
        <taxon>Spiroplasmataceae</taxon>
        <taxon>Spiroplasma</taxon>
    </lineage>
</organism>
<dbReference type="PATRIC" id="fig|1276246.3.peg.1053"/>
<dbReference type="Gene3D" id="3.30.230.10">
    <property type="match status" value="1"/>
</dbReference>
<evidence type="ECO:0000256" key="3">
    <source>
        <dbReference type="ARBA" id="ARBA00022777"/>
    </source>
</evidence>
<keyword evidence="1" id="KW-0808">Transferase</keyword>
<dbReference type="STRING" id="1276246.SCULI_v1c10570"/>
<keyword evidence="7" id="KW-1185">Reference proteome</keyword>
<dbReference type="eggNOG" id="COG1947">
    <property type="taxonomic scope" value="Bacteria"/>
</dbReference>
<dbReference type="RefSeq" id="WP_025363618.1">
    <property type="nucleotide sequence ID" value="NZ_CP006681.1"/>
</dbReference>
<keyword evidence="3 6" id="KW-0418">Kinase</keyword>
<dbReference type="SUPFAM" id="SSF54211">
    <property type="entry name" value="Ribosomal protein S5 domain 2-like"/>
    <property type="match status" value="1"/>
</dbReference>
<dbReference type="EMBL" id="CP006681">
    <property type="protein sequence ID" value="AHI53397.1"/>
    <property type="molecule type" value="Genomic_DNA"/>
</dbReference>
<feature type="domain" description="GHMP kinase N-terminal" evidence="5">
    <location>
        <begin position="63"/>
        <end position="142"/>
    </location>
</feature>
<dbReference type="Proteomes" id="UP000019267">
    <property type="component" value="Chromosome"/>
</dbReference>
<dbReference type="KEGG" id="scq:SCULI_v1c10570"/>
<keyword evidence="2" id="KW-0547">Nucleotide-binding</keyword>
<dbReference type="InterPro" id="IPR006204">
    <property type="entry name" value="GHMP_kinase_N_dom"/>
</dbReference>
<dbReference type="Pfam" id="PF00288">
    <property type="entry name" value="GHMP_kinases_N"/>
    <property type="match status" value="1"/>
</dbReference>
<name>W6A8Q1_9MOLU</name>
<dbReference type="SUPFAM" id="SSF55060">
    <property type="entry name" value="GHMP Kinase, C-terminal domain"/>
    <property type="match status" value="1"/>
</dbReference>
<sequence>MKINSYAKVNLNLKVFPKDNSGYHKIESLITKVENLYDTLIIEKNSLAQDVIECNIEQLTKSNFIFDVLNILRKNNIITEFFTIRLEKKIPIGSGLGGGTSNAIALAKYLIGDCKISQTIWNEIALKVGYDSYYFISGFDVAIVKGYGEIVEKTESNIKIFKEDLIFTNINCETKAVYEQFDKVGYNQEINYLTKAAVTLYPELEQYTKEGIMSGSGSTFIKKKIS</sequence>
<dbReference type="InterPro" id="IPR036554">
    <property type="entry name" value="GHMP_kinase_C_sf"/>
</dbReference>
<dbReference type="AlphaFoldDB" id="W6A8Q1"/>
<dbReference type="PANTHER" id="PTHR43527:SF2">
    <property type="entry name" value="4-DIPHOSPHOCYTIDYL-2-C-METHYL-D-ERYTHRITOL KINASE, CHLOROPLASTIC"/>
    <property type="match status" value="1"/>
</dbReference>
<evidence type="ECO:0000313" key="7">
    <source>
        <dbReference type="Proteomes" id="UP000019267"/>
    </source>
</evidence>
<dbReference type="OrthoDB" id="389264at2"/>
<dbReference type="InterPro" id="IPR020568">
    <property type="entry name" value="Ribosomal_Su5_D2-typ_SF"/>
</dbReference>
<dbReference type="GO" id="GO:0050515">
    <property type="term" value="F:4-(cytidine 5'-diphospho)-2-C-methyl-D-erythritol kinase activity"/>
    <property type="evidence" value="ECO:0007669"/>
    <property type="project" value="TreeGrafter"/>
</dbReference>
<evidence type="ECO:0000256" key="4">
    <source>
        <dbReference type="ARBA" id="ARBA00022840"/>
    </source>
</evidence>
<evidence type="ECO:0000256" key="2">
    <source>
        <dbReference type="ARBA" id="ARBA00022741"/>
    </source>
</evidence>